<organism evidence="15">
    <name type="scientific">Darwinula stevensoni</name>
    <dbReference type="NCBI Taxonomy" id="69355"/>
    <lineage>
        <taxon>Eukaryota</taxon>
        <taxon>Metazoa</taxon>
        <taxon>Ecdysozoa</taxon>
        <taxon>Arthropoda</taxon>
        <taxon>Crustacea</taxon>
        <taxon>Oligostraca</taxon>
        <taxon>Ostracoda</taxon>
        <taxon>Podocopa</taxon>
        <taxon>Podocopida</taxon>
        <taxon>Darwinulocopina</taxon>
        <taxon>Darwinuloidea</taxon>
        <taxon>Darwinulidae</taxon>
        <taxon>Darwinula</taxon>
    </lineage>
</organism>
<evidence type="ECO:0000256" key="14">
    <source>
        <dbReference type="SAM" id="Phobius"/>
    </source>
</evidence>
<accession>A0A7R9A2V4</accession>
<evidence type="ECO:0000256" key="7">
    <source>
        <dbReference type="ARBA" id="ARBA00023053"/>
    </source>
</evidence>
<keyword evidence="11 12" id="KW-0407">Ion channel</keyword>
<dbReference type="OrthoDB" id="6344829at2759"/>
<feature type="region of interest" description="Disordered" evidence="13">
    <location>
        <begin position="1"/>
        <end position="25"/>
    </location>
</feature>
<feature type="transmembrane region" description="Helical" evidence="14">
    <location>
        <begin position="50"/>
        <end position="67"/>
    </location>
</feature>
<keyword evidence="5 12" id="KW-0812">Transmembrane</keyword>
<dbReference type="GO" id="GO:0005886">
    <property type="term" value="C:plasma membrane"/>
    <property type="evidence" value="ECO:0007669"/>
    <property type="project" value="TreeGrafter"/>
</dbReference>
<dbReference type="InterPro" id="IPR001873">
    <property type="entry name" value="ENaC"/>
</dbReference>
<proteinExistence type="inferred from homology"/>
<comment type="subcellular location">
    <subcellularLocation>
        <location evidence="1">Membrane</location>
        <topology evidence="1">Multi-pass membrane protein</topology>
    </subcellularLocation>
</comment>
<keyword evidence="9 14" id="KW-0472">Membrane</keyword>
<dbReference type="PANTHER" id="PTHR11690">
    <property type="entry name" value="AMILORIDE-SENSITIVE SODIUM CHANNEL-RELATED"/>
    <property type="match status" value="1"/>
</dbReference>
<dbReference type="EMBL" id="LR899626">
    <property type="protein sequence ID" value="CAD7241208.1"/>
    <property type="molecule type" value="Genomic_DNA"/>
</dbReference>
<evidence type="ECO:0000256" key="13">
    <source>
        <dbReference type="SAM" id="MobiDB-lite"/>
    </source>
</evidence>
<dbReference type="Proteomes" id="UP000677054">
    <property type="component" value="Unassembled WGS sequence"/>
</dbReference>
<dbReference type="Pfam" id="PF00858">
    <property type="entry name" value="ASC"/>
    <property type="match status" value="1"/>
</dbReference>
<evidence type="ECO:0000256" key="2">
    <source>
        <dbReference type="ARBA" id="ARBA00007193"/>
    </source>
</evidence>
<dbReference type="GO" id="GO:0015280">
    <property type="term" value="F:ligand-gated sodium channel activity"/>
    <property type="evidence" value="ECO:0007669"/>
    <property type="project" value="TreeGrafter"/>
</dbReference>
<evidence type="ECO:0000256" key="1">
    <source>
        <dbReference type="ARBA" id="ARBA00004141"/>
    </source>
</evidence>
<keyword evidence="7" id="KW-0915">Sodium</keyword>
<keyword evidence="3 12" id="KW-0813">Transport</keyword>
<evidence type="ECO:0000256" key="12">
    <source>
        <dbReference type="RuleBase" id="RU000679"/>
    </source>
</evidence>
<evidence type="ECO:0000256" key="6">
    <source>
        <dbReference type="ARBA" id="ARBA00022989"/>
    </source>
</evidence>
<keyword evidence="8 12" id="KW-0406">Ion transport</keyword>
<dbReference type="PRINTS" id="PR01078">
    <property type="entry name" value="AMINACHANNEL"/>
</dbReference>
<comment type="similarity">
    <text evidence="2 12">Belongs to the amiloride-sensitive sodium channel (TC 1.A.6) family.</text>
</comment>
<evidence type="ECO:0000256" key="3">
    <source>
        <dbReference type="ARBA" id="ARBA00022448"/>
    </source>
</evidence>
<dbReference type="AlphaFoldDB" id="A0A7R9A2V4"/>
<evidence type="ECO:0000313" key="16">
    <source>
        <dbReference type="Proteomes" id="UP000677054"/>
    </source>
</evidence>
<dbReference type="EMBL" id="CAJPEV010000109">
    <property type="protein sequence ID" value="CAG0880715.1"/>
    <property type="molecule type" value="Genomic_DNA"/>
</dbReference>
<evidence type="ECO:0000313" key="15">
    <source>
        <dbReference type="EMBL" id="CAD7241208.1"/>
    </source>
</evidence>
<sequence>MKPSSEMYAWTPSGCPPAGEQGNKEGLKRPKAIADVFDVISGAGKAFHRTVWVFIVLACFAVFVIQVKECVDKLRTPPITTQSQVLFNESLEFPSLTICHRQGFKRSIMQAYGLVSEKGSWFPSSTSSWKRFPWAEEERKNLTKFWQEVSYKPNETIRICGVGGNEWGQCPVSFLGFAPENTTSMTLTDQLSRKYGRCYTLTPKPDVRPPPGKSYALKTVLSSDPQEYLNITGAGTEEVWEGWSVFVHSSRDKWSEYATIGGTLQEELQVSLGESLVLKVQAADYKTLNTHEHRCIEDPAYTIVQCLERCLWRGLRTVGCRGPWVDDVVLPIPQRPSNQAQVFTNFPVPVCDLYANFSRYLIEEKKMEPRFKESFGCSCPRPCTFRQYSTAVLNRAFFERYSKDSTGEVILYFPKFVSFLSSFKLSTTYFF</sequence>
<protein>
    <submittedName>
        <fullName evidence="15">Uncharacterized protein</fullName>
    </submittedName>
</protein>
<evidence type="ECO:0000256" key="4">
    <source>
        <dbReference type="ARBA" id="ARBA00022461"/>
    </source>
</evidence>
<keyword evidence="4 12" id="KW-0894">Sodium channel</keyword>
<reference evidence="15" key="1">
    <citation type="submission" date="2020-11" db="EMBL/GenBank/DDBJ databases">
        <authorList>
            <person name="Tran Van P."/>
        </authorList>
    </citation>
    <scope>NUCLEOTIDE SEQUENCE</scope>
</reference>
<dbReference type="PANTHER" id="PTHR11690:SF248">
    <property type="entry name" value="PICKPOCKET 17, ISOFORM A"/>
    <property type="match status" value="1"/>
</dbReference>
<evidence type="ECO:0000256" key="11">
    <source>
        <dbReference type="ARBA" id="ARBA00023303"/>
    </source>
</evidence>
<keyword evidence="6 14" id="KW-1133">Transmembrane helix</keyword>
<evidence type="ECO:0000256" key="9">
    <source>
        <dbReference type="ARBA" id="ARBA00023136"/>
    </source>
</evidence>
<evidence type="ECO:0000256" key="10">
    <source>
        <dbReference type="ARBA" id="ARBA00023201"/>
    </source>
</evidence>
<evidence type="ECO:0000256" key="8">
    <source>
        <dbReference type="ARBA" id="ARBA00023065"/>
    </source>
</evidence>
<keyword evidence="10 12" id="KW-0739">Sodium transport</keyword>
<name>A0A7R9A2V4_9CRUS</name>
<gene>
    <name evidence="15" type="ORF">DSTB1V02_LOCUS1208</name>
</gene>
<evidence type="ECO:0000256" key="5">
    <source>
        <dbReference type="ARBA" id="ARBA00022692"/>
    </source>
</evidence>
<keyword evidence="16" id="KW-1185">Reference proteome</keyword>